<evidence type="ECO:0000256" key="2">
    <source>
        <dbReference type="ARBA" id="ARBA00023082"/>
    </source>
</evidence>
<evidence type="ECO:0000256" key="4">
    <source>
        <dbReference type="ARBA" id="ARBA00023163"/>
    </source>
</evidence>
<dbReference type="PRINTS" id="PR00046">
    <property type="entry name" value="SIGMA70FCT"/>
</dbReference>
<evidence type="ECO:0000256" key="5">
    <source>
        <dbReference type="RuleBase" id="RU362124"/>
    </source>
</evidence>
<dbReference type="InterPro" id="IPR007627">
    <property type="entry name" value="RNA_pol_sigma70_r2"/>
</dbReference>
<dbReference type="InterPro" id="IPR007630">
    <property type="entry name" value="RNA_pol_sigma70_r4"/>
</dbReference>
<dbReference type="PROSITE" id="PS00716">
    <property type="entry name" value="SIGMA70_2"/>
    <property type="match status" value="1"/>
</dbReference>
<evidence type="ECO:0000313" key="8">
    <source>
        <dbReference type="EMBL" id="PMS15052.1"/>
    </source>
</evidence>
<dbReference type="Gene3D" id="1.10.10.10">
    <property type="entry name" value="Winged helix-like DNA-binding domain superfamily/Winged helix DNA-binding domain"/>
    <property type="match status" value="2"/>
</dbReference>
<keyword evidence="9" id="KW-1185">Reference proteome</keyword>
<dbReference type="GO" id="GO:0003677">
    <property type="term" value="F:DNA binding"/>
    <property type="evidence" value="ECO:0007669"/>
    <property type="project" value="UniProtKB-KW"/>
</dbReference>
<dbReference type="Pfam" id="PF04542">
    <property type="entry name" value="Sigma70_r2"/>
    <property type="match status" value="1"/>
</dbReference>
<dbReference type="Gene3D" id="1.10.601.10">
    <property type="entry name" value="RNA Polymerase Primary Sigma Factor"/>
    <property type="match status" value="2"/>
</dbReference>
<comment type="function">
    <text evidence="5">Sigma factors are initiation factors that promote the attachment of RNA polymerase to specific initiation sites and are then released.</text>
</comment>
<evidence type="ECO:0000259" key="6">
    <source>
        <dbReference type="PROSITE" id="PS00715"/>
    </source>
</evidence>
<dbReference type="OrthoDB" id="9809557at2"/>
<feature type="domain" description="RNA polymerase sigma-70" evidence="7">
    <location>
        <begin position="412"/>
        <end position="438"/>
    </location>
</feature>
<dbReference type="Proteomes" id="UP000235616">
    <property type="component" value="Unassembled WGS sequence"/>
</dbReference>
<organism evidence="8 9">
    <name type="scientific">Trinickia dabaoshanensis</name>
    <dbReference type="NCBI Taxonomy" id="564714"/>
    <lineage>
        <taxon>Bacteria</taxon>
        <taxon>Pseudomonadati</taxon>
        <taxon>Pseudomonadota</taxon>
        <taxon>Betaproteobacteria</taxon>
        <taxon>Burkholderiales</taxon>
        <taxon>Burkholderiaceae</taxon>
        <taxon>Trinickia</taxon>
    </lineage>
</organism>
<dbReference type="InterPro" id="IPR014284">
    <property type="entry name" value="RNA_pol_sigma-70_dom"/>
</dbReference>
<keyword evidence="4 5" id="KW-0804">Transcription</keyword>
<proteinExistence type="inferred from homology"/>
<feature type="domain" description="RNA polymerase sigma-70" evidence="6">
    <location>
        <begin position="243"/>
        <end position="256"/>
    </location>
</feature>
<dbReference type="AlphaFoldDB" id="A0A2N7VD17"/>
<accession>A0A2N7VD17</accession>
<keyword evidence="2 5" id="KW-0731">Sigma factor</keyword>
<protein>
    <recommendedName>
        <fullName evidence="5">RNA polymerase sigma factor</fullName>
    </recommendedName>
</protein>
<name>A0A2N7VD17_9BURK</name>
<reference evidence="8 9" key="1">
    <citation type="submission" date="2018-01" db="EMBL/GenBank/DDBJ databases">
        <title>Whole genome analyses suggest that Burkholderia sensu lato contains two further novel genera in the rhizoxinica-symbiotica group Mycetohabitans gen. nov., and Trinickia gen. nov.: implications for the evolution of diazotrophy and nodulation in the Burkholderiaceae.</title>
        <authorList>
            <person name="Estrada-de los Santos P."/>
            <person name="Palmer M."/>
            <person name="Chavez-Ramirez B."/>
            <person name="Beukes C."/>
            <person name="Steenkamp E.T."/>
            <person name="Hirsch A.M."/>
            <person name="Manyaka P."/>
            <person name="Maluk M."/>
            <person name="Lafos M."/>
            <person name="Crook M."/>
            <person name="Gross E."/>
            <person name="Simon M.F."/>
            <person name="Bueno dos Reis Junior F."/>
            <person name="Poole P.S."/>
            <person name="Venter S.N."/>
            <person name="James E.K."/>
        </authorList>
    </citation>
    <scope>NUCLEOTIDE SEQUENCE [LARGE SCALE GENOMIC DNA]</scope>
    <source>
        <strain evidence="8 9">GIMN1.004</strain>
    </source>
</reference>
<dbReference type="Pfam" id="PF04545">
    <property type="entry name" value="Sigma70_r4"/>
    <property type="match status" value="1"/>
</dbReference>
<dbReference type="InterPro" id="IPR050239">
    <property type="entry name" value="Sigma-70_RNA_pol_init_factors"/>
</dbReference>
<dbReference type="PANTHER" id="PTHR30603:SF47">
    <property type="entry name" value="RNA POLYMERASE SIGMA FACTOR SIGD, CHLOROPLASTIC"/>
    <property type="match status" value="1"/>
</dbReference>
<keyword evidence="3 5" id="KW-0238">DNA-binding</keyword>
<dbReference type="PANTHER" id="PTHR30603">
    <property type="entry name" value="RNA POLYMERASE SIGMA FACTOR RPO"/>
    <property type="match status" value="1"/>
</dbReference>
<keyword evidence="1 5" id="KW-0805">Transcription regulation</keyword>
<dbReference type="InterPro" id="IPR036388">
    <property type="entry name" value="WH-like_DNA-bd_sf"/>
</dbReference>
<dbReference type="GO" id="GO:0006352">
    <property type="term" value="P:DNA-templated transcription initiation"/>
    <property type="evidence" value="ECO:0007669"/>
    <property type="project" value="InterPro"/>
</dbReference>
<gene>
    <name evidence="8" type="ORF">C0Z18_28940</name>
</gene>
<dbReference type="InterPro" id="IPR013325">
    <property type="entry name" value="RNA_pol_sigma_r2"/>
</dbReference>
<dbReference type="InterPro" id="IPR009042">
    <property type="entry name" value="RNA_pol_sigma70_r1_2"/>
</dbReference>
<dbReference type="RefSeq" id="WP_102648872.1">
    <property type="nucleotide sequence ID" value="NZ_PNYA01000036.1"/>
</dbReference>
<dbReference type="NCBIfam" id="TIGR02937">
    <property type="entry name" value="sigma70-ECF"/>
    <property type="match status" value="1"/>
</dbReference>
<evidence type="ECO:0000256" key="1">
    <source>
        <dbReference type="ARBA" id="ARBA00023015"/>
    </source>
</evidence>
<dbReference type="Pfam" id="PF04539">
    <property type="entry name" value="Sigma70_r3"/>
    <property type="match status" value="1"/>
</dbReference>
<dbReference type="CDD" id="cd06171">
    <property type="entry name" value="Sigma70_r4"/>
    <property type="match status" value="1"/>
</dbReference>
<comment type="similarity">
    <text evidence="5">Belongs to the sigma-70 factor family.</text>
</comment>
<dbReference type="InterPro" id="IPR000943">
    <property type="entry name" value="RNA_pol_sigma70"/>
</dbReference>
<evidence type="ECO:0000259" key="7">
    <source>
        <dbReference type="PROSITE" id="PS00716"/>
    </source>
</evidence>
<dbReference type="EMBL" id="PNYA01000036">
    <property type="protein sequence ID" value="PMS15052.1"/>
    <property type="molecule type" value="Genomic_DNA"/>
</dbReference>
<evidence type="ECO:0000256" key="3">
    <source>
        <dbReference type="ARBA" id="ARBA00023125"/>
    </source>
</evidence>
<comment type="caution">
    <text evidence="8">The sequence shown here is derived from an EMBL/GenBank/DDBJ whole genome shotgun (WGS) entry which is preliminary data.</text>
</comment>
<dbReference type="PROSITE" id="PS00715">
    <property type="entry name" value="SIGMA70_1"/>
    <property type="match status" value="1"/>
</dbReference>
<dbReference type="SUPFAM" id="SSF88946">
    <property type="entry name" value="Sigma2 domain of RNA polymerase sigma factors"/>
    <property type="match status" value="1"/>
</dbReference>
<dbReference type="Pfam" id="PF00140">
    <property type="entry name" value="Sigma70_r1_2"/>
    <property type="match status" value="1"/>
</dbReference>
<sequence>MGILANEQHAARSAPTDSVALFLREMAATPLLSRDEELAFARRIEAARVAGVMQFARHPAALDELASIRREIVDGKAPPSSYVFGFSLDEPDAALSDGIAQGGVEGEDSPERQSALMAQLAYIEQAADTLREAIGRAGYGSLAYRRARRELQARMGVVRFTGRAIERMAQAFSRHGAATSEPVHVDAMSVEAILPRLARRIGNQLAAIDRGAQQARVSLLKGNLRLVVSIARRYNERGLALADLVQEGNIGLMKAIERYDPARGFKFSTYATWWIRQSVLYALGDQARIIRVPVHTADTLSKLSRVTLDHVNRVGGVPTHAALAKKMGMPLDKVRELTNIVRDPVSMETLAAPGSDATIGEFIADDAMPTPEELVTAHRMRRAVTAAIEQLPAREADVLRLRFGIGVADEHSLREVGRQLNLSAERVRQIEVRAFERLRGEPGFARLKAYVSAGGH</sequence>
<dbReference type="InterPro" id="IPR013324">
    <property type="entry name" value="RNA_pol_sigma_r3/r4-like"/>
</dbReference>
<dbReference type="SUPFAM" id="SSF88659">
    <property type="entry name" value="Sigma3 and sigma4 domains of RNA polymerase sigma factors"/>
    <property type="match status" value="2"/>
</dbReference>
<dbReference type="InterPro" id="IPR007624">
    <property type="entry name" value="RNA_pol_sigma70_r3"/>
</dbReference>
<evidence type="ECO:0000313" key="9">
    <source>
        <dbReference type="Proteomes" id="UP000235616"/>
    </source>
</evidence>
<dbReference type="GO" id="GO:0016987">
    <property type="term" value="F:sigma factor activity"/>
    <property type="evidence" value="ECO:0007669"/>
    <property type="project" value="UniProtKB-KW"/>
</dbReference>